<dbReference type="RefSeq" id="WP_263471579.1">
    <property type="nucleotide sequence ID" value="NZ_JAMSHA010000011.1"/>
</dbReference>
<dbReference type="SUPFAM" id="SSF49373">
    <property type="entry name" value="Invasin/intimin cell-adhesion fragments"/>
    <property type="match status" value="1"/>
</dbReference>
<name>A0ABT2Y2B5_9PSED</name>
<dbReference type="Proteomes" id="UP001063475">
    <property type="component" value="Unassembled WGS sequence"/>
</dbReference>
<accession>A0ABT2Y2B5</accession>
<keyword evidence="2" id="KW-1185">Reference proteome</keyword>
<protein>
    <recommendedName>
        <fullName evidence="3">BIG2 domain-containing protein</fullName>
    </recommendedName>
</protein>
<evidence type="ECO:0000313" key="1">
    <source>
        <dbReference type="EMBL" id="MCV2225085.1"/>
    </source>
</evidence>
<proteinExistence type="predicted"/>
<dbReference type="InterPro" id="IPR008964">
    <property type="entry name" value="Invasin/intimin_cell_adhesion"/>
</dbReference>
<dbReference type="EMBL" id="JAMSHA010000011">
    <property type="protein sequence ID" value="MCV2225085.1"/>
    <property type="molecule type" value="Genomic_DNA"/>
</dbReference>
<comment type="caution">
    <text evidence="1">The sequence shown here is derived from an EMBL/GenBank/DDBJ whole genome shotgun (WGS) entry which is preliminary data.</text>
</comment>
<dbReference type="Gene3D" id="2.60.40.1080">
    <property type="match status" value="1"/>
</dbReference>
<evidence type="ECO:0000313" key="2">
    <source>
        <dbReference type="Proteomes" id="UP001063475"/>
    </source>
</evidence>
<organism evidence="1 2">
    <name type="scientific">Pseudomonas mercuritolerans</name>
    <dbReference type="NCBI Taxonomy" id="2951809"/>
    <lineage>
        <taxon>Bacteria</taxon>
        <taxon>Pseudomonadati</taxon>
        <taxon>Pseudomonadota</taxon>
        <taxon>Gammaproteobacteria</taxon>
        <taxon>Pseudomonadales</taxon>
        <taxon>Pseudomonadaceae</taxon>
        <taxon>Pseudomonas</taxon>
    </lineage>
</organism>
<gene>
    <name evidence="1" type="ORF">ND528_26380</name>
</gene>
<evidence type="ECO:0008006" key="3">
    <source>
        <dbReference type="Google" id="ProtNLM"/>
    </source>
</evidence>
<reference evidence="1" key="1">
    <citation type="submission" date="2022-06" db="EMBL/GenBank/DDBJ databases">
        <title>De novo draft assembly of the Pseudomonas mercurotoleraris sp. nov., isolated from the plants rhizosphere.</title>
        <authorList>
            <person name="Robas M."/>
            <person name="Gonzalez D."/>
            <person name="Fernandez V.M."/>
            <person name="Luna L."/>
            <person name="Provanza A."/>
            <person name="Jimenez P.A."/>
        </authorList>
    </citation>
    <scope>NUCLEOTIDE SEQUENCE</scope>
    <source>
        <strain evidence="1">SAICEUPSM</strain>
    </source>
</reference>
<sequence length="676" mass="74145">MDIQSSAFDKLFVLYPIIIQGWVTPVKPDGVADGGIPKSLYDDQPQGLEILIDPWTEMKHAGWTMAIDDRVDLYINDSPTPITGTTIKPGEENQRCRLLLVHGRLIQGPNRIYYIVTRAGSGNEQQSRDLFVLYHRNLPDTLKLVIPPHVIENGVGPEQAAQGVKFGFSYNNRRQFDRIEFAIGDTTVFFDTPTPPTAITHTLFTDAFLRAGDNPSAILKFSVFDQLGNFVDSSDERLDIHLGRLTLEPPTVRGMNGNQFSPTNPEIRMLVPQGSLLPTDTLWVKWQGATAVPEGSHTSPARLVSAGLEFAVPRSVLAYSLGQQIKCTYFTERDGKPIESAALLLDILPLPATALITPKIVEADTNNFLDITALGTKDATIHALLHTLIEAEQPCWLRLEGKKADGTAHNLTVWEGLPARVNSVWINQGFWPQTLANSYVVELGHGTALTVKYLVGVAKSNIEANAVKFPDRVYTINNVPALAIDDSQMLLHGIKLLQNYGWESKEVDGNVATREPTGGRRPYSYRPDDPAVVSVSKDGKVVGLKNGTTTIHVTDDAGSTVSFAVDVRNIFRVNVGTATYPGNLEGDVNAQRWIYNQGGVKLVDYHSAIFANFTNPYGSIFQGTPITLSRGKCCVASAIPPSAYYGTWIGMHVDGTFWYSNGSILQEARAIAFVPT</sequence>